<name>A0A1Y5PN71_9MYCO</name>
<sequence>MTNGTELWGTLAGLNVTLVQRWASAWADLQAAGMALYERGKSDDKKAANMFLRRALWESAIASYGRCAVSAKKRNIPFVDFVQDTVGEDGMAVHRQIMDWRHGHVAHRNRAEFESIETVLTYGKGAAQGPTSFNVVLKIDAGPPNDSEFVAAFDSHVTTLRDTLWEQKLFGLTQDIVADLNAGRIPWPSQLRAADDKLEAGWYSINQNITTLDASGKAP</sequence>
<proteinExistence type="predicted"/>
<reference evidence="1" key="1">
    <citation type="submission" date="2016-03" db="EMBL/GenBank/DDBJ databases">
        <authorList>
            <person name="Ploux O."/>
        </authorList>
    </citation>
    <scope>NUCLEOTIDE SEQUENCE</scope>
    <source>
        <strain evidence="1">UC10</strain>
    </source>
</reference>
<organism evidence="1">
    <name type="scientific">uncultured Mycobacterium sp</name>
    <dbReference type="NCBI Taxonomy" id="171292"/>
    <lineage>
        <taxon>Bacteria</taxon>
        <taxon>Bacillati</taxon>
        <taxon>Actinomycetota</taxon>
        <taxon>Actinomycetes</taxon>
        <taxon>Mycobacteriales</taxon>
        <taxon>Mycobacteriaceae</taxon>
        <taxon>Mycobacterium</taxon>
        <taxon>environmental samples</taxon>
    </lineage>
</organism>
<dbReference type="EMBL" id="FLQS01000040">
    <property type="protein sequence ID" value="SBS77591.1"/>
    <property type="molecule type" value="Genomic_DNA"/>
</dbReference>
<protein>
    <submittedName>
        <fullName evidence="1">Uncharacterized protein</fullName>
    </submittedName>
</protein>
<accession>A0A1Y5PN71</accession>
<dbReference type="AlphaFoldDB" id="A0A1Y5PN71"/>
<gene>
    <name evidence="1" type="ORF">MHPYR_450034</name>
</gene>
<evidence type="ECO:0000313" key="1">
    <source>
        <dbReference type="EMBL" id="SBS77591.1"/>
    </source>
</evidence>